<evidence type="ECO:0000313" key="4">
    <source>
        <dbReference type="Proteomes" id="UP000095300"/>
    </source>
</evidence>
<feature type="region of interest" description="Disordered" evidence="1">
    <location>
        <begin position="43"/>
        <end position="92"/>
    </location>
</feature>
<evidence type="ECO:0000256" key="1">
    <source>
        <dbReference type="SAM" id="MobiDB-lite"/>
    </source>
</evidence>
<feature type="signal peptide" evidence="2">
    <location>
        <begin position="1"/>
        <end position="26"/>
    </location>
</feature>
<name>A0A1I8PWQ0_STOCA</name>
<dbReference type="OrthoDB" id="7857473at2759"/>
<dbReference type="EnsemblMetazoa" id="SCAU011806-RA">
    <property type="protein sequence ID" value="SCAU011806-PA"/>
    <property type="gene ID" value="SCAU011806"/>
</dbReference>
<dbReference type="AlphaFoldDB" id="A0A1I8PWQ0"/>
<evidence type="ECO:0000256" key="2">
    <source>
        <dbReference type="SAM" id="SignalP"/>
    </source>
</evidence>
<evidence type="ECO:0000313" key="3">
    <source>
        <dbReference type="EnsemblMetazoa" id="SCAU011806-PA"/>
    </source>
</evidence>
<keyword evidence="2" id="KW-0732">Signal</keyword>
<keyword evidence="4" id="KW-1185">Reference proteome</keyword>
<feature type="chain" id="PRO_5009327313" evidence="2">
    <location>
        <begin position="27"/>
        <end position="92"/>
    </location>
</feature>
<reference evidence="3" key="1">
    <citation type="submission" date="2020-05" db="UniProtKB">
        <authorList>
            <consortium name="EnsemblMetazoa"/>
        </authorList>
    </citation>
    <scope>IDENTIFICATION</scope>
    <source>
        <strain evidence="3">USDA</strain>
    </source>
</reference>
<sequence>MLSTKIFFLLMAVVAMMVISAPTAEGTFLLACLLRSPFCPWYTPAPTPAPNQGGQNNGGQNNGGQNNEGQNNGGQNNGGQNNEDGQENEDGK</sequence>
<gene>
    <name evidence="3" type="primary">106087125</name>
</gene>
<protein>
    <submittedName>
        <fullName evidence="3">Uncharacterized protein</fullName>
    </submittedName>
</protein>
<organism evidence="3 4">
    <name type="scientific">Stomoxys calcitrans</name>
    <name type="common">Stable fly</name>
    <name type="synonym">Conops calcitrans</name>
    <dbReference type="NCBI Taxonomy" id="35570"/>
    <lineage>
        <taxon>Eukaryota</taxon>
        <taxon>Metazoa</taxon>
        <taxon>Ecdysozoa</taxon>
        <taxon>Arthropoda</taxon>
        <taxon>Hexapoda</taxon>
        <taxon>Insecta</taxon>
        <taxon>Pterygota</taxon>
        <taxon>Neoptera</taxon>
        <taxon>Endopterygota</taxon>
        <taxon>Diptera</taxon>
        <taxon>Brachycera</taxon>
        <taxon>Muscomorpha</taxon>
        <taxon>Muscoidea</taxon>
        <taxon>Muscidae</taxon>
        <taxon>Stomoxys</taxon>
    </lineage>
</organism>
<dbReference type="Proteomes" id="UP000095300">
    <property type="component" value="Unassembled WGS sequence"/>
</dbReference>
<accession>A0A1I8PWQ0</accession>
<proteinExistence type="predicted"/>
<dbReference type="VEuPathDB" id="VectorBase:SCAU011806"/>